<dbReference type="InterPro" id="IPR023370">
    <property type="entry name" value="TrmO-like_N"/>
</dbReference>
<evidence type="ECO:0000256" key="9">
    <source>
        <dbReference type="SAM" id="MobiDB-lite"/>
    </source>
</evidence>
<reference evidence="11" key="2">
    <citation type="submission" date="2013-05" db="UniProtKB">
        <authorList>
            <consortium name="Ensembl"/>
        </authorList>
    </citation>
    <scope>IDENTIFICATION</scope>
    <source>
        <strain evidence="11">Tuebingen</strain>
    </source>
</reference>
<feature type="domain" description="TsaA-like" evidence="10">
    <location>
        <begin position="86"/>
        <end position="224"/>
    </location>
</feature>
<dbReference type="FunFam" id="3.30.2310.10:FF:000002">
    <property type="entry name" value="tRNA methyltransferase O"/>
    <property type="match status" value="1"/>
</dbReference>
<dbReference type="HOGENOM" id="CLU_013458_1_0_1"/>
<dbReference type="AlphaFoldDB" id="R4GEK9"/>
<accession>R4GEK9</accession>
<dbReference type="NCBIfam" id="TIGR00104">
    <property type="entry name" value="tRNA_TsaA"/>
    <property type="match status" value="1"/>
</dbReference>
<dbReference type="GO" id="GO:0008168">
    <property type="term" value="F:methyltransferase activity"/>
    <property type="evidence" value="ECO:0007669"/>
    <property type="project" value="UniProtKB-KW"/>
</dbReference>
<dbReference type="CTD" id="51531"/>
<evidence type="ECO:0000256" key="2">
    <source>
        <dbReference type="ARBA" id="ARBA00022679"/>
    </source>
</evidence>
<dbReference type="Ensembl" id="ENSDART00000152492.3">
    <property type="protein sequence ID" value="ENSDARP00000126922.1"/>
    <property type="gene ID" value="ENSDARG00000037245.7"/>
</dbReference>
<evidence type="ECO:0000313" key="12">
    <source>
        <dbReference type="Proteomes" id="UP000000437"/>
    </source>
</evidence>
<organism evidence="11">
    <name type="scientific">Danio rerio</name>
    <name type="common">Zebrafish</name>
    <name type="synonym">Brachydanio rerio</name>
    <dbReference type="NCBI Taxonomy" id="7955"/>
    <lineage>
        <taxon>Eukaryota</taxon>
        <taxon>Metazoa</taxon>
        <taxon>Chordata</taxon>
        <taxon>Craniata</taxon>
        <taxon>Vertebrata</taxon>
        <taxon>Euteleostomi</taxon>
        <taxon>Actinopterygii</taxon>
        <taxon>Neopterygii</taxon>
        <taxon>Teleostei</taxon>
        <taxon>Ostariophysi</taxon>
        <taxon>Cypriniformes</taxon>
        <taxon>Danionidae</taxon>
        <taxon>Danioninae</taxon>
        <taxon>Danio</taxon>
    </lineage>
</organism>
<reference evidence="13" key="4">
    <citation type="journal article" date="2018" name="Biol. Open">
        <title>Divergent &lt;i&gt;Hemogen&lt;/i&gt; genes of teleosts and mammals share conserved roles in erythropoiesis: analysis using transgenic and mutant zebrafish.</title>
        <authorList>
            <person name="Peters M.J."/>
            <person name="Parker S.K."/>
            <person name="Grim J."/>
            <person name="Allard C.A.H."/>
            <person name="Levin J."/>
            <person name="Detrich HW 3.r.d."/>
        </authorList>
    </citation>
    <scope>NUCLEOTIDE SEQUENCE</scope>
    <source>
        <strain evidence="13">Tuebingen</strain>
    </source>
</reference>
<evidence type="ECO:0000313" key="14">
    <source>
        <dbReference type="ZFIN" id="ZDB-GENE-051023-15"/>
    </source>
</evidence>
<reference evidence="13" key="3">
    <citation type="journal article" date="2015" name="Nat. Commun.">
        <title>RFX transcription factors are essential for hearing in mice.</title>
        <authorList>
            <person name="Elkon R."/>
            <person name="Milon B."/>
            <person name="Morrison L."/>
            <person name="Shah M."/>
            <person name="Vijayakumar S."/>
            <person name="Racherla M."/>
            <person name="Leitch C.C."/>
            <person name="Silipino L."/>
            <person name="Hadi S."/>
            <person name="Weiss-Gayet M."/>
            <person name="Barras E."/>
            <person name="Schmid C.D."/>
            <person name="Ait-Lounis A."/>
            <person name="Barnes A."/>
            <person name="Song Y."/>
            <person name="Eisenman D.J."/>
            <person name="Eliyahu E."/>
            <person name="Frolenkov G.I."/>
            <person name="Strome S.E."/>
            <person name="Durand B."/>
            <person name="Zaghloul N.A."/>
            <person name="Jones S.M."/>
            <person name="Reith W."/>
            <person name="Hertzano R."/>
        </authorList>
    </citation>
    <scope>NUCLEOTIDE SEQUENCE</scope>
    <source>
        <strain evidence="13">Tuebingen</strain>
    </source>
</reference>
<keyword evidence="3" id="KW-0949">S-adenosyl-L-methionine</keyword>
<evidence type="ECO:0000313" key="11">
    <source>
        <dbReference type="Ensembl" id="ENSDARP00000126922"/>
    </source>
</evidence>
<gene>
    <name evidence="11 13 14" type="primary">trmo</name>
    <name evidence="13" type="synonym">zgc:123172</name>
</gene>
<dbReference type="RefSeq" id="NP_001314686.1">
    <property type="nucleotide sequence ID" value="NM_001327757.1"/>
</dbReference>
<dbReference type="GeneID" id="567565"/>
<dbReference type="SUPFAM" id="SSF118196">
    <property type="entry name" value="YaeB-like"/>
    <property type="match status" value="1"/>
</dbReference>
<sequence>MSSPVCSCAEHVTKLTQQASIMRREIKNLRQQMDGSIRAHRKQMSTLQSILTGYRKHDDRSQPKNKSPSQNPSGMNQLLEQGRIQTVPIGYISSCFAVKNGTPRQPTVCSSSRARLKIEPSVFNNPEHSLVGLEQYSHIWIIFLFHKNGQMSCKAKVKPPRLNGEKVGVYSTRSPHRPNALGLTLAKLEGITGDTLHLSGVDVIAGTPVLDIKPYIPDYDSPKTRIEDISEYRQTPSYTDPQMTQLRDLDEELDTSEMSSELSSEVRVCPGSTSDFSQSEQPGSSGETDVLAEVKNYLKQQHVFAEYPTEDKNTDTSEGTSDNTMFLTSSSLKFGCDDYSAIAAWVRSPPISKLDVRFTVNAEKELKEFVPSDSTDGTRPRFQFLKGTDEAVAAIIGILSADPRSVYRRTRCQDRLFFFTLDTADITCWFGDGFAEVVRVKPVQSSEPTNAV</sequence>
<evidence type="ECO:0000256" key="6">
    <source>
        <dbReference type="ARBA" id="ARBA00051117"/>
    </source>
</evidence>
<dbReference type="GO" id="GO:0008033">
    <property type="term" value="P:tRNA processing"/>
    <property type="evidence" value="ECO:0007669"/>
    <property type="project" value="UniProtKB-KW"/>
</dbReference>
<evidence type="ECO:0000313" key="13">
    <source>
        <dbReference type="RefSeq" id="NP_001314686.1"/>
    </source>
</evidence>
<dbReference type="PANTHER" id="PTHR12818:SF0">
    <property type="entry name" value="TRNA (ADENINE(37)-N6)-METHYLTRANSFERASE"/>
    <property type="match status" value="1"/>
</dbReference>
<dbReference type="InterPro" id="IPR040372">
    <property type="entry name" value="YaeB-like"/>
</dbReference>
<dbReference type="PaxDb" id="7955-ENSDARP00000126922"/>
<keyword evidence="2" id="KW-0808">Transferase</keyword>
<dbReference type="PROSITE" id="PS51668">
    <property type="entry name" value="TSAA_2"/>
    <property type="match status" value="1"/>
</dbReference>
<dbReference type="ExpressionAtlas" id="R4GEK9">
    <property type="expression patterns" value="baseline"/>
</dbReference>
<evidence type="ECO:0000256" key="3">
    <source>
        <dbReference type="ARBA" id="ARBA00022691"/>
    </source>
</evidence>
<evidence type="ECO:0000256" key="8">
    <source>
        <dbReference type="ARBA" id="ARBA00079732"/>
    </source>
</evidence>
<dbReference type="GeneTree" id="ENSGT00390000004643"/>
<dbReference type="Proteomes" id="UP000000437">
    <property type="component" value="Chromosome 1"/>
</dbReference>
<dbReference type="InterPro" id="IPR036413">
    <property type="entry name" value="YaeB-like_sf"/>
</dbReference>
<name>R4GEK9_DANRE</name>
<keyword evidence="1" id="KW-0489">Methyltransferase</keyword>
<dbReference type="AGR" id="ZFIN:ZDB-GENE-051023-15"/>
<dbReference type="OMA" id="IDMIQGT"/>
<keyword evidence="12" id="KW-1185">Reference proteome</keyword>
<dbReference type="GO" id="GO:0032259">
    <property type="term" value="P:methylation"/>
    <property type="evidence" value="ECO:0007669"/>
    <property type="project" value="UniProtKB-KW"/>
</dbReference>
<evidence type="ECO:0000256" key="4">
    <source>
        <dbReference type="ARBA" id="ARBA00022694"/>
    </source>
</evidence>
<dbReference type="FunFam" id="2.40.30.70:FF:000002">
    <property type="entry name" value="tRNA (Adenine(37)-N6)-methyltransferase isoform X1"/>
    <property type="match status" value="1"/>
</dbReference>
<dbReference type="Gene3D" id="2.40.30.70">
    <property type="entry name" value="YaeB-like"/>
    <property type="match status" value="1"/>
</dbReference>
<keyword evidence="4" id="KW-0819">tRNA processing</keyword>
<proteinExistence type="inferred from homology"/>
<evidence type="ECO:0000256" key="1">
    <source>
        <dbReference type="ARBA" id="ARBA00022603"/>
    </source>
</evidence>
<evidence type="ECO:0000259" key="10">
    <source>
        <dbReference type="PROSITE" id="PS51668"/>
    </source>
</evidence>
<reference evidence="13" key="5">
    <citation type="submission" date="2025-04" db="UniProtKB">
        <authorList>
            <consortium name="RefSeq"/>
        </authorList>
    </citation>
    <scope>IDENTIFICATION</scope>
    <source>
        <strain evidence="13">Tuebingen</strain>
    </source>
</reference>
<protein>
    <recommendedName>
        <fullName evidence="7">tRNA (adenine(37)-N6)-methyltransferase</fullName>
    </recommendedName>
    <alternativeName>
        <fullName evidence="8">tRNA methyltransferase O</fullName>
    </alternativeName>
</protein>
<evidence type="ECO:0000256" key="5">
    <source>
        <dbReference type="ARBA" id="ARBA00033753"/>
    </source>
</evidence>
<dbReference type="CDD" id="cd09281">
    <property type="entry name" value="UPF0066"/>
    <property type="match status" value="1"/>
</dbReference>
<accession>A0A8M1P8Z4</accession>
<dbReference type="STRING" id="7955.ENSDARP00000126922"/>
<feature type="region of interest" description="Disordered" evidence="9">
    <location>
        <begin position="54"/>
        <end position="76"/>
    </location>
</feature>
<feature type="region of interest" description="Disordered" evidence="9">
    <location>
        <begin position="265"/>
        <end position="287"/>
    </location>
</feature>
<feature type="compositionally biased region" description="Polar residues" evidence="9">
    <location>
        <begin position="271"/>
        <end position="287"/>
    </location>
</feature>
<dbReference type="OrthoDB" id="4882at2759"/>
<dbReference type="PANTHER" id="PTHR12818">
    <property type="entry name" value="TRNA (ADENINE(37)-N6)-METHYLTRANSFERASE"/>
    <property type="match status" value="1"/>
</dbReference>
<comment type="catalytic activity">
    <reaction evidence="6">
        <text>N(6)-L-threonylcarbamoyladenosine(37) in tRNA + S-adenosyl-L-methionine = N(6)-methyl,N(6)-L-threonylcarbamoyladenosine(37) in tRNA + S-adenosyl-L-homocysteine + H(+)</text>
        <dbReference type="Rhea" id="RHEA:70027"/>
        <dbReference type="Rhea" id="RHEA-COMP:10163"/>
        <dbReference type="Rhea" id="RHEA-COMP:17808"/>
        <dbReference type="ChEBI" id="CHEBI:15378"/>
        <dbReference type="ChEBI" id="CHEBI:57856"/>
        <dbReference type="ChEBI" id="CHEBI:59789"/>
        <dbReference type="ChEBI" id="CHEBI:74418"/>
        <dbReference type="ChEBI" id="CHEBI:188470"/>
    </reaction>
    <physiologicalReaction direction="left-to-right" evidence="6">
        <dbReference type="Rhea" id="RHEA:70028"/>
    </physiologicalReaction>
</comment>
<dbReference type="eggNOG" id="KOG2942">
    <property type="taxonomic scope" value="Eukaryota"/>
</dbReference>
<dbReference type="Gene3D" id="3.30.2310.10">
    <property type="entry name" value="YaeB-like"/>
    <property type="match status" value="1"/>
</dbReference>
<feature type="compositionally biased region" description="Polar residues" evidence="9">
    <location>
        <begin position="64"/>
        <end position="76"/>
    </location>
</feature>
<dbReference type="SMR" id="R4GEK9"/>
<dbReference type="Bgee" id="ENSDARG00000037245">
    <property type="expression patterns" value="Expressed in tail and 21 other cell types or tissues"/>
</dbReference>
<evidence type="ECO:0000256" key="7">
    <source>
        <dbReference type="ARBA" id="ARBA00068542"/>
    </source>
</evidence>
<comment type="similarity">
    <text evidence="5">Belongs to the tRNA methyltransferase O family.</text>
</comment>
<dbReference type="Pfam" id="PF01980">
    <property type="entry name" value="TrmO_N"/>
    <property type="match status" value="1"/>
</dbReference>
<dbReference type="InterPro" id="IPR036414">
    <property type="entry name" value="YaeB_N_sf"/>
</dbReference>
<dbReference type="ZFIN" id="ZDB-GENE-051023-15">
    <property type="gene designation" value="trmo"/>
</dbReference>
<dbReference type="EMBL" id="BX005000">
    <property type="status" value="NOT_ANNOTATED_CDS"/>
    <property type="molecule type" value="Genomic_DNA"/>
</dbReference>
<reference evidence="11 12" key="1">
    <citation type="journal article" date="2013" name="Nature">
        <title>The zebrafish reference genome sequence and its relationship to the human genome.</title>
        <authorList>
            <consortium name="Genome Reference Consortium Zebrafish"/>
            <person name="Howe K."/>
            <person name="Clark M.D."/>
            <person name="Torroja C.F."/>
            <person name="Torrance J."/>
            <person name="Berthelot C."/>
            <person name="Muffato M."/>
            <person name="Collins J.E."/>
            <person name="Humphray S."/>
            <person name="McLaren K."/>
            <person name="Matthews L."/>
            <person name="McLaren S."/>
            <person name="Sealy I."/>
            <person name="Caccamo M."/>
            <person name="Churcher C."/>
            <person name="Scott C."/>
            <person name="Barrett J.C."/>
            <person name="Koch R."/>
            <person name="Rauch G.J."/>
            <person name="White S."/>
            <person name="Chow W."/>
            <person name="Kilian B."/>
            <person name="Quintais L.T."/>
            <person name="Guerra-Assuncao J.A."/>
            <person name="Zhou Y."/>
            <person name="Gu Y."/>
            <person name="Yen J."/>
            <person name="Vogel J.H."/>
            <person name="Eyre T."/>
            <person name="Redmond S."/>
            <person name="Banerjee R."/>
            <person name="Chi J."/>
            <person name="Fu B."/>
            <person name="Langley E."/>
            <person name="Maguire S.F."/>
            <person name="Laird G.K."/>
            <person name="Lloyd D."/>
            <person name="Kenyon E."/>
            <person name="Donaldson S."/>
            <person name="Sehra H."/>
            <person name="Almeida-King J."/>
            <person name="Loveland J."/>
            <person name="Trevanion S."/>
            <person name="Jones M."/>
            <person name="Quail M."/>
            <person name="Willey D."/>
            <person name="Hunt A."/>
            <person name="Burton J."/>
            <person name="Sims S."/>
            <person name="McLay K."/>
            <person name="Plumb B."/>
            <person name="Davis J."/>
            <person name="Clee C."/>
            <person name="Oliver K."/>
            <person name="Clark R."/>
            <person name="Riddle C."/>
            <person name="Elliot D."/>
            <person name="Eliott D."/>
            <person name="Threadgold G."/>
            <person name="Harden G."/>
            <person name="Ware D."/>
            <person name="Begum S."/>
            <person name="Mortimore B."/>
            <person name="Mortimer B."/>
            <person name="Kerry G."/>
            <person name="Heath P."/>
            <person name="Phillimore B."/>
            <person name="Tracey A."/>
            <person name="Corby N."/>
            <person name="Dunn M."/>
            <person name="Johnson C."/>
            <person name="Wood J."/>
            <person name="Clark S."/>
            <person name="Pelan S."/>
            <person name="Griffiths G."/>
            <person name="Smith M."/>
            <person name="Glithero R."/>
            <person name="Howden P."/>
            <person name="Barker N."/>
            <person name="Lloyd C."/>
            <person name="Stevens C."/>
            <person name="Harley J."/>
            <person name="Holt K."/>
            <person name="Panagiotidis G."/>
            <person name="Lovell J."/>
            <person name="Beasley H."/>
            <person name="Henderson C."/>
            <person name="Gordon D."/>
            <person name="Auger K."/>
            <person name="Wright D."/>
            <person name="Collins J."/>
            <person name="Raisen C."/>
            <person name="Dyer L."/>
            <person name="Leung K."/>
            <person name="Robertson L."/>
            <person name="Ambridge K."/>
            <person name="Leongamornlert D."/>
            <person name="McGuire S."/>
            <person name="Gilderthorp R."/>
            <person name="Griffiths C."/>
            <person name="Manthravadi D."/>
            <person name="Nichol S."/>
            <person name="Barker G."/>
            <person name="Whitehead S."/>
            <person name="Kay M."/>
            <person name="Brown J."/>
            <person name="Murnane C."/>
            <person name="Gray E."/>
            <person name="Humphries M."/>
            <person name="Sycamore N."/>
            <person name="Barker D."/>
            <person name="Saunders D."/>
            <person name="Wallis J."/>
            <person name="Babbage A."/>
            <person name="Hammond S."/>
            <person name="Mashreghi-Mohammadi M."/>
            <person name="Barr L."/>
            <person name="Martin S."/>
            <person name="Wray P."/>
            <person name="Ellington A."/>
            <person name="Matthews N."/>
            <person name="Ellwood M."/>
            <person name="Woodmansey R."/>
            <person name="Clark G."/>
            <person name="Cooper J."/>
            <person name="Cooper J."/>
            <person name="Tromans A."/>
            <person name="Grafham D."/>
            <person name="Skuce C."/>
            <person name="Pandian R."/>
            <person name="Andrews R."/>
            <person name="Harrison E."/>
            <person name="Kimberley A."/>
            <person name="Garnett J."/>
            <person name="Fosker N."/>
            <person name="Hall R."/>
            <person name="Garner P."/>
            <person name="Kelly D."/>
            <person name="Bird C."/>
            <person name="Palmer S."/>
            <person name="Gehring I."/>
            <person name="Berger A."/>
            <person name="Dooley C.M."/>
            <person name="Ersan-Urun Z."/>
            <person name="Eser C."/>
            <person name="Geiger H."/>
            <person name="Geisler M."/>
            <person name="Karotki L."/>
            <person name="Kirn A."/>
            <person name="Konantz J."/>
            <person name="Konantz M."/>
            <person name="Oberlander M."/>
            <person name="Rudolph-Geiger S."/>
            <person name="Teucke M."/>
            <person name="Lanz C."/>
            <person name="Raddatz G."/>
            <person name="Osoegawa K."/>
            <person name="Zhu B."/>
            <person name="Rapp A."/>
            <person name="Widaa S."/>
            <person name="Langford C."/>
            <person name="Yang F."/>
            <person name="Schuster S.C."/>
            <person name="Carter N.P."/>
            <person name="Harrow J."/>
            <person name="Ning Z."/>
            <person name="Herrero J."/>
            <person name="Searle S.M."/>
            <person name="Enright A."/>
            <person name="Geisler R."/>
            <person name="Plasterk R.H."/>
            <person name="Lee C."/>
            <person name="Westerfield M."/>
            <person name="de Jong P.J."/>
            <person name="Zon L.I."/>
            <person name="Postlethwait J.H."/>
            <person name="Nusslein-Volhard C."/>
            <person name="Hubbard T.J."/>
            <person name="Roest Crollius H."/>
            <person name="Rogers J."/>
            <person name="Stemple D.L."/>
        </authorList>
    </citation>
    <scope>NUCLEOTIDE SEQUENCE [LARGE SCALE GENOMIC DNA]</scope>
    <source>
        <strain evidence="11">Tuebingen</strain>
    </source>
</reference>